<feature type="transmembrane region" description="Helical" evidence="1">
    <location>
        <begin position="12"/>
        <end position="28"/>
    </location>
</feature>
<organism evidence="2 3">
    <name type="scientific">Haemophilus influenzae</name>
    <dbReference type="NCBI Taxonomy" id="727"/>
    <lineage>
        <taxon>Bacteria</taxon>
        <taxon>Pseudomonadati</taxon>
        <taxon>Pseudomonadota</taxon>
        <taxon>Gammaproteobacteria</taxon>
        <taxon>Pasteurellales</taxon>
        <taxon>Pasteurellaceae</taxon>
        <taxon>Haemophilus</taxon>
    </lineage>
</organism>
<reference evidence="2 3" key="1">
    <citation type="submission" date="2014-05" db="EMBL/GenBank/DDBJ databases">
        <title>Methylome analysis of the phasevarions of Haemophilus influenzae.</title>
        <authorList>
            <person name="Atack J.M."/>
            <person name="Fox K.L."/>
            <person name="Power P.M."/>
            <person name="Clark T."/>
            <person name="Jurcisek J."/>
            <person name="Korlach J."/>
            <person name="Bakaletz L.O."/>
            <person name="Jennings M.P."/>
        </authorList>
    </citation>
    <scope>NUCLEOTIDE SEQUENCE [LARGE SCALE GENOMIC DNA]</scope>
    <source>
        <strain evidence="2 3">1209</strain>
    </source>
</reference>
<evidence type="ECO:0000313" key="2">
    <source>
        <dbReference type="EMBL" id="KIS35206.1"/>
    </source>
</evidence>
<dbReference type="Proteomes" id="UP000050700">
    <property type="component" value="Unassembled WGS sequence"/>
</dbReference>
<keyword evidence="1" id="KW-0472">Membrane</keyword>
<dbReference type="PATRIC" id="fig|727.582.peg.742"/>
<evidence type="ECO:0000313" key="3">
    <source>
        <dbReference type="Proteomes" id="UP000050700"/>
    </source>
</evidence>
<gene>
    <name evidence="2" type="ORF">NTHI1209_00809</name>
</gene>
<accession>A0A158SWG2</accession>
<keyword evidence="1" id="KW-0812">Transmembrane</keyword>
<sequence>MQNLKKFHKKIKIFSSFIYPLIFIFLSTEPVDNFVD</sequence>
<keyword evidence="1" id="KW-1133">Transmembrane helix</keyword>
<name>A0A158SWG2_HAEIF</name>
<evidence type="ECO:0000256" key="1">
    <source>
        <dbReference type="SAM" id="Phobius"/>
    </source>
</evidence>
<dbReference type="EMBL" id="JMQP01000002">
    <property type="protein sequence ID" value="KIS35206.1"/>
    <property type="molecule type" value="Genomic_DNA"/>
</dbReference>
<comment type="caution">
    <text evidence="2">The sequence shown here is derived from an EMBL/GenBank/DDBJ whole genome shotgun (WGS) entry which is preliminary data.</text>
</comment>
<dbReference type="AlphaFoldDB" id="A0A158SWG2"/>
<proteinExistence type="predicted"/>
<protein>
    <submittedName>
        <fullName evidence="2">Uncharacterized protein</fullName>
    </submittedName>
</protein>